<evidence type="ECO:0000313" key="1">
    <source>
        <dbReference type="EMBL" id="GIY73566.1"/>
    </source>
</evidence>
<dbReference type="AlphaFoldDB" id="A0AAV4VT10"/>
<gene>
    <name evidence="1" type="ORF">CEXT_511721</name>
</gene>
<keyword evidence="2" id="KW-1185">Reference proteome</keyword>
<accession>A0AAV4VT10</accession>
<protein>
    <submittedName>
        <fullName evidence="1">Uncharacterized protein</fullName>
    </submittedName>
</protein>
<dbReference type="EMBL" id="BPLR01015101">
    <property type="protein sequence ID" value="GIY73566.1"/>
    <property type="molecule type" value="Genomic_DNA"/>
</dbReference>
<comment type="caution">
    <text evidence="1">The sequence shown here is derived from an EMBL/GenBank/DDBJ whole genome shotgun (WGS) entry which is preliminary data.</text>
</comment>
<sequence length="80" mass="9875">MLDILNQLLNDENTTEEQRQSCEKFSDVEFKIYDRNDHLWYLKDLMKYQLKCLKYASKYAKLKKELKQYLYKTFYEAMIA</sequence>
<organism evidence="1 2">
    <name type="scientific">Caerostris extrusa</name>
    <name type="common">Bark spider</name>
    <name type="synonym">Caerostris bankana</name>
    <dbReference type="NCBI Taxonomy" id="172846"/>
    <lineage>
        <taxon>Eukaryota</taxon>
        <taxon>Metazoa</taxon>
        <taxon>Ecdysozoa</taxon>
        <taxon>Arthropoda</taxon>
        <taxon>Chelicerata</taxon>
        <taxon>Arachnida</taxon>
        <taxon>Araneae</taxon>
        <taxon>Araneomorphae</taxon>
        <taxon>Entelegynae</taxon>
        <taxon>Araneoidea</taxon>
        <taxon>Araneidae</taxon>
        <taxon>Caerostris</taxon>
    </lineage>
</organism>
<name>A0AAV4VT10_CAEEX</name>
<dbReference type="Proteomes" id="UP001054945">
    <property type="component" value="Unassembled WGS sequence"/>
</dbReference>
<reference evidence="1 2" key="1">
    <citation type="submission" date="2021-06" db="EMBL/GenBank/DDBJ databases">
        <title>Caerostris extrusa draft genome.</title>
        <authorList>
            <person name="Kono N."/>
            <person name="Arakawa K."/>
        </authorList>
    </citation>
    <scope>NUCLEOTIDE SEQUENCE [LARGE SCALE GENOMIC DNA]</scope>
</reference>
<evidence type="ECO:0000313" key="2">
    <source>
        <dbReference type="Proteomes" id="UP001054945"/>
    </source>
</evidence>
<proteinExistence type="predicted"/>